<dbReference type="SUPFAM" id="SSF54001">
    <property type="entry name" value="Cysteine proteinases"/>
    <property type="match status" value="1"/>
</dbReference>
<keyword evidence="6" id="KW-1185">Reference proteome</keyword>
<evidence type="ECO:0000313" key="6">
    <source>
        <dbReference type="Proteomes" id="UP000235145"/>
    </source>
</evidence>
<proteinExistence type="inferred from homology"/>
<evidence type="ECO:0000313" key="5">
    <source>
        <dbReference type="EMBL" id="KAJ0191251.1"/>
    </source>
</evidence>
<evidence type="ECO:0000256" key="3">
    <source>
        <dbReference type="ARBA" id="ARBA00022801"/>
    </source>
</evidence>
<dbReference type="AlphaFoldDB" id="A0A9R1UPP0"/>
<dbReference type="InterPro" id="IPR038765">
    <property type="entry name" value="Papain-like_cys_pep_sf"/>
</dbReference>
<dbReference type="GO" id="GO:0006508">
    <property type="term" value="P:proteolysis"/>
    <property type="evidence" value="ECO:0007669"/>
    <property type="project" value="UniProtKB-KW"/>
</dbReference>
<evidence type="ECO:0000256" key="2">
    <source>
        <dbReference type="ARBA" id="ARBA00022670"/>
    </source>
</evidence>
<gene>
    <name evidence="5" type="ORF">LSAT_V11C800438110</name>
</gene>
<sequence length="265" mass="30750">MLQVLFKKMKYVPQERDHGICFVNPTLISPSTCKWKYKNIDDASRGLADRIHWVLGVLDMKLDTCYYLDSLSSSNFNMQLKQIAMVLYTTQSGSNKRVKLNRCPVQPGSTECGYYMLRFMNEITEEGIEVLVKDNLSTQLMISIRYVKNGQSLLHASSIDDMDGLLTMYPQNNVMIISLETFRRKTRRNPSYNEEVMTKRRSVINSENTLSRKNLVFDKLIFSLSDVNESCKTRENNQLSYNERQNLTSYEEVMIFRSFSLAVDS</sequence>
<dbReference type="PROSITE" id="PS50600">
    <property type="entry name" value="ULP_PROTEASE"/>
    <property type="match status" value="1"/>
</dbReference>
<organism evidence="5 6">
    <name type="scientific">Lactuca sativa</name>
    <name type="common">Garden lettuce</name>
    <dbReference type="NCBI Taxonomy" id="4236"/>
    <lineage>
        <taxon>Eukaryota</taxon>
        <taxon>Viridiplantae</taxon>
        <taxon>Streptophyta</taxon>
        <taxon>Embryophyta</taxon>
        <taxon>Tracheophyta</taxon>
        <taxon>Spermatophyta</taxon>
        <taxon>Magnoliopsida</taxon>
        <taxon>eudicotyledons</taxon>
        <taxon>Gunneridae</taxon>
        <taxon>Pentapetalae</taxon>
        <taxon>asterids</taxon>
        <taxon>campanulids</taxon>
        <taxon>Asterales</taxon>
        <taxon>Asteraceae</taxon>
        <taxon>Cichorioideae</taxon>
        <taxon>Cichorieae</taxon>
        <taxon>Lactucinae</taxon>
        <taxon>Lactuca</taxon>
    </lineage>
</organism>
<evidence type="ECO:0000259" key="4">
    <source>
        <dbReference type="PROSITE" id="PS50600"/>
    </source>
</evidence>
<dbReference type="Gene3D" id="3.40.395.10">
    <property type="entry name" value="Adenoviral Proteinase, Chain A"/>
    <property type="match status" value="1"/>
</dbReference>
<comment type="similarity">
    <text evidence="1">Belongs to the peptidase C48 family.</text>
</comment>
<comment type="caution">
    <text evidence="5">The sequence shown here is derived from an EMBL/GenBank/DDBJ whole genome shotgun (WGS) entry which is preliminary data.</text>
</comment>
<keyword evidence="2" id="KW-0645">Protease</keyword>
<dbReference type="EMBL" id="NBSK02000008">
    <property type="protein sequence ID" value="KAJ0191251.1"/>
    <property type="molecule type" value="Genomic_DNA"/>
</dbReference>
<evidence type="ECO:0000256" key="1">
    <source>
        <dbReference type="ARBA" id="ARBA00005234"/>
    </source>
</evidence>
<dbReference type="Pfam" id="PF02902">
    <property type="entry name" value="Peptidase_C48"/>
    <property type="match status" value="1"/>
</dbReference>
<accession>A0A9R1UPP0</accession>
<dbReference type="GO" id="GO:0008234">
    <property type="term" value="F:cysteine-type peptidase activity"/>
    <property type="evidence" value="ECO:0007669"/>
    <property type="project" value="InterPro"/>
</dbReference>
<dbReference type="InterPro" id="IPR003653">
    <property type="entry name" value="Peptidase_C48_C"/>
</dbReference>
<keyword evidence="3" id="KW-0378">Hydrolase</keyword>
<name>A0A9R1UPP0_LACSA</name>
<reference evidence="5 6" key="1">
    <citation type="journal article" date="2017" name="Nat. Commun.">
        <title>Genome assembly with in vitro proximity ligation data and whole-genome triplication in lettuce.</title>
        <authorList>
            <person name="Reyes-Chin-Wo S."/>
            <person name="Wang Z."/>
            <person name="Yang X."/>
            <person name="Kozik A."/>
            <person name="Arikit S."/>
            <person name="Song C."/>
            <person name="Xia L."/>
            <person name="Froenicke L."/>
            <person name="Lavelle D.O."/>
            <person name="Truco M.J."/>
            <person name="Xia R."/>
            <person name="Zhu S."/>
            <person name="Xu C."/>
            <person name="Xu H."/>
            <person name="Xu X."/>
            <person name="Cox K."/>
            <person name="Korf I."/>
            <person name="Meyers B.C."/>
            <person name="Michelmore R.W."/>
        </authorList>
    </citation>
    <scope>NUCLEOTIDE SEQUENCE [LARGE SCALE GENOMIC DNA]</scope>
    <source>
        <strain evidence="6">cv. Salinas</strain>
        <tissue evidence="5">Seedlings</tissue>
    </source>
</reference>
<protein>
    <recommendedName>
        <fullName evidence="4">Ubiquitin-like protease family profile domain-containing protein</fullName>
    </recommendedName>
</protein>
<dbReference type="Proteomes" id="UP000235145">
    <property type="component" value="Unassembled WGS sequence"/>
</dbReference>
<feature type="domain" description="Ubiquitin-like protease family profile" evidence="4">
    <location>
        <begin position="1"/>
        <end position="123"/>
    </location>
</feature>